<protein>
    <recommendedName>
        <fullName evidence="4">Gustatory receptor</fullName>
    </recommendedName>
</protein>
<reference evidence="2 3" key="1">
    <citation type="journal article" date="2021" name="BMC Biol.">
        <title>Horizontally acquired antibacterial genes associated with adaptive radiation of ladybird beetles.</title>
        <authorList>
            <person name="Li H.S."/>
            <person name="Tang X.F."/>
            <person name="Huang Y.H."/>
            <person name="Xu Z.Y."/>
            <person name="Chen M.L."/>
            <person name="Du X.Y."/>
            <person name="Qiu B.Y."/>
            <person name="Chen P.T."/>
            <person name="Zhang W."/>
            <person name="Slipinski A."/>
            <person name="Escalona H.E."/>
            <person name="Waterhouse R.M."/>
            <person name="Zwick A."/>
            <person name="Pang H."/>
        </authorList>
    </citation>
    <scope>NUCLEOTIDE SEQUENCE [LARGE SCALE GENOMIC DNA]</scope>
    <source>
        <strain evidence="2">SYSU2018</strain>
    </source>
</reference>
<feature type="transmembrane region" description="Helical" evidence="1">
    <location>
        <begin position="271"/>
        <end position="297"/>
    </location>
</feature>
<feature type="transmembrane region" description="Helical" evidence="1">
    <location>
        <begin position="84"/>
        <end position="104"/>
    </location>
</feature>
<name>A0ABD2P9P3_9CUCU</name>
<feature type="transmembrane region" description="Helical" evidence="1">
    <location>
        <begin position="139"/>
        <end position="159"/>
    </location>
</feature>
<keyword evidence="1" id="KW-0472">Membrane</keyword>
<organism evidence="2 3">
    <name type="scientific">Cryptolaemus montrouzieri</name>
    <dbReference type="NCBI Taxonomy" id="559131"/>
    <lineage>
        <taxon>Eukaryota</taxon>
        <taxon>Metazoa</taxon>
        <taxon>Ecdysozoa</taxon>
        <taxon>Arthropoda</taxon>
        <taxon>Hexapoda</taxon>
        <taxon>Insecta</taxon>
        <taxon>Pterygota</taxon>
        <taxon>Neoptera</taxon>
        <taxon>Endopterygota</taxon>
        <taxon>Coleoptera</taxon>
        <taxon>Polyphaga</taxon>
        <taxon>Cucujiformia</taxon>
        <taxon>Coccinelloidea</taxon>
        <taxon>Coccinellidae</taxon>
        <taxon>Scymninae</taxon>
        <taxon>Scymnini</taxon>
        <taxon>Cryptolaemus</taxon>
    </lineage>
</organism>
<proteinExistence type="predicted"/>
<keyword evidence="1" id="KW-1133">Transmembrane helix</keyword>
<gene>
    <name evidence="2" type="ORF">HHI36_001927</name>
</gene>
<evidence type="ECO:0000256" key="1">
    <source>
        <dbReference type="SAM" id="Phobius"/>
    </source>
</evidence>
<sequence length="354" mass="41245">MKPKEQKNIYSSIVLVNVISSIMGIFPTNNIMKNGVRIGRSNPLYRYWVTVFITCIYTFCLIAANVGKDIFTSKKQYDFNKIAYLLYVATVITAIFSVYVQYALTLYGTPLIIHMLETVRKSDNLIAKIGYRFKYKAGFIINFVIITSGMYFITFNTVLEVWNSTREDMGSYSFFEIVVICWPQFVIHVLESEFMLSGLMLFTRFFAVNLIVETLFKNNGGKHFLRDPPNFLSRTYNFVKHPDASDEYALYCVMKSHYALFRISVVHNNTFGVILTFSALIQFTTIAFAICFCYYKWNEEPGCEIYKLKEQRAGGNSQVHEKRARKNYLKRKPLWESISFSRVQLVQILDEWIL</sequence>
<dbReference type="AlphaFoldDB" id="A0ABD2P9P3"/>
<evidence type="ECO:0000313" key="3">
    <source>
        <dbReference type="Proteomes" id="UP001516400"/>
    </source>
</evidence>
<feature type="transmembrane region" description="Helical" evidence="1">
    <location>
        <begin position="196"/>
        <end position="216"/>
    </location>
</feature>
<comment type="caution">
    <text evidence="2">The sequence shown here is derived from an EMBL/GenBank/DDBJ whole genome shotgun (WGS) entry which is preliminary data.</text>
</comment>
<evidence type="ECO:0008006" key="4">
    <source>
        <dbReference type="Google" id="ProtNLM"/>
    </source>
</evidence>
<keyword evidence="3" id="KW-1185">Reference proteome</keyword>
<dbReference type="Proteomes" id="UP001516400">
    <property type="component" value="Unassembled WGS sequence"/>
</dbReference>
<feature type="transmembrane region" description="Helical" evidence="1">
    <location>
        <begin position="171"/>
        <end position="190"/>
    </location>
</feature>
<feature type="transmembrane region" description="Helical" evidence="1">
    <location>
        <begin position="47"/>
        <end position="64"/>
    </location>
</feature>
<keyword evidence="1" id="KW-0812">Transmembrane</keyword>
<accession>A0ABD2P9P3</accession>
<feature type="transmembrane region" description="Helical" evidence="1">
    <location>
        <begin position="9"/>
        <end position="27"/>
    </location>
</feature>
<evidence type="ECO:0000313" key="2">
    <source>
        <dbReference type="EMBL" id="KAL3287456.1"/>
    </source>
</evidence>
<dbReference type="EMBL" id="JABFTP020000185">
    <property type="protein sequence ID" value="KAL3287456.1"/>
    <property type="molecule type" value="Genomic_DNA"/>
</dbReference>
<feature type="non-terminal residue" evidence="2">
    <location>
        <position position="354"/>
    </location>
</feature>